<reference evidence="1" key="1">
    <citation type="submission" date="2021-07" db="EMBL/GenBank/DDBJ databases">
        <authorList>
            <person name="Durling M."/>
        </authorList>
    </citation>
    <scope>NUCLEOTIDE SEQUENCE</scope>
</reference>
<evidence type="ECO:0000313" key="2">
    <source>
        <dbReference type="Proteomes" id="UP000701801"/>
    </source>
</evidence>
<dbReference type="EMBL" id="CAJVRM010000102">
    <property type="protein sequence ID" value="CAG8974377.1"/>
    <property type="molecule type" value="Genomic_DNA"/>
</dbReference>
<dbReference type="AlphaFoldDB" id="A0A9N9LKU8"/>
<gene>
    <name evidence="1" type="ORF">HYALB_00010628</name>
</gene>
<accession>A0A9N9LKU8</accession>
<organism evidence="1 2">
    <name type="scientific">Hymenoscyphus albidus</name>
    <dbReference type="NCBI Taxonomy" id="595503"/>
    <lineage>
        <taxon>Eukaryota</taxon>
        <taxon>Fungi</taxon>
        <taxon>Dikarya</taxon>
        <taxon>Ascomycota</taxon>
        <taxon>Pezizomycotina</taxon>
        <taxon>Leotiomycetes</taxon>
        <taxon>Helotiales</taxon>
        <taxon>Helotiaceae</taxon>
        <taxon>Hymenoscyphus</taxon>
    </lineage>
</organism>
<comment type="caution">
    <text evidence="1">The sequence shown here is derived from an EMBL/GenBank/DDBJ whole genome shotgun (WGS) entry which is preliminary data.</text>
</comment>
<dbReference type="OrthoDB" id="3541994at2759"/>
<proteinExistence type="predicted"/>
<evidence type="ECO:0000313" key="1">
    <source>
        <dbReference type="EMBL" id="CAG8974377.1"/>
    </source>
</evidence>
<sequence>MRFETQFAFVRRLKNMPKLRYLRLMPGYLGRFLPPDACRWPNITSSKHLAYCYVKFLKNVCPSLQYIKIGEYTWQIVPKWCQERSLWDGLDYIFIPHGEDTNMDILSYDSWAENSGLIGADRFVNVQGDEGMKEVEDTIVDDDEDVSETDPEFDSELDFDNDELVYYFGLSGESDEGDWTDEPASETD</sequence>
<keyword evidence="2" id="KW-1185">Reference proteome</keyword>
<dbReference type="Proteomes" id="UP000701801">
    <property type="component" value="Unassembled WGS sequence"/>
</dbReference>
<name>A0A9N9LKU8_9HELO</name>
<protein>
    <submittedName>
        <fullName evidence="1">Uncharacterized protein</fullName>
    </submittedName>
</protein>